<name>A0A7Y4IQE3_MYXXA</name>
<evidence type="ECO:0000313" key="2">
    <source>
        <dbReference type="EMBL" id="NOJ83438.1"/>
    </source>
</evidence>
<gene>
    <name evidence="2" type="ORF">HNV28_34885</name>
</gene>
<dbReference type="InterPro" id="IPR041854">
    <property type="entry name" value="BFD-like_2Fe2S-bd_dom_sf"/>
</dbReference>
<evidence type="ECO:0000259" key="1">
    <source>
        <dbReference type="Pfam" id="PF18423"/>
    </source>
</evidence>
<dbReference type="InterPro" id="IPR040890">
    <property type="entry name" value="Znf_CopZ"/>
</dbReference>
<proteinExistence type="predicted"/>
<feature type="domain" description="CopZ zinc binding" evidence="1">
    <location>
        <begin position="18"/>
        <end position="75"/>
    </location>
</feature>
<reference evidence="2 3" key="1">
    <citation type="submission" date="2020-05" db="EMBL/GenBank/DDBJ databases">
        <authorList>
            <person name="Whitworth D."/>
        </authorList>
    </citation>
    <scope>NUCLEOTIDE SEQUENCE [LARGE SCALE GENOMIC DNA]</scope>
    <source>
        <strain evidence="2 3">AM005</strain>
    </source>
</reference>
<dbReference type="Gene3D" id="1.10.10.1100">
    <property type="entry name" value="BFD-like [2Fe-2S]-binding domain"/>
    <property type="match status" value="1"/>
</dbReference>
<dbReference type="RefSeq" id="WP_171445200.1">
    <property type="nucleotide sequence ID" value="NZ_JABFNS010000197.1"/>
</dbReference>
<comment type="caution">
    <text evidence="2">The sequence shown here is derived from an EMBL/GenBank/DDBJ whole genome shotgun (WGS) entry which is preliminary data.</text>
</comment>
<dbReference type="EMBL" id="JABFNT010000195">
    <property type="protein sequence ID" value="NOJ83438.1"/>
    <property type="molecule type" value="Genomic_DNA"/>
</dbReference>
<dbReference type="Gene3D" id="2.20.25.270">
    <property type="match status" value="1"/>
</dbReference>
<organism evidence="2 3">
    <name type="scientific">Myxococcus xanthus</name>
    <dbReference type="NCBI Taxonomy" id="34"/>
    <lineage>
        <taxon>Bacteria</taxon>
        <taxon>Pseudomonadati</taxon>
        <taxon>Myxococcota</taxon>
        <taxon>Myxococcia</taxon>
        <taxon>Myxococcales</taxon>
        <taxon>Cystobacterineae</taxon>
        <taxon>Myxococcaceae</taxon>
        <taxon>Myxococcus</taxon>
    </lineage>
</organism>
<evidence type="ECO:0000313" key="3">
    <source>
        <dbReference type="Proteomes" id="UP000533080"/>
    </source>
</evidence>
<dbReference type="CDD" id="cd10141">
    <property type="entry name" value="CopZ-like_Fer2_BFD-like"/>
    <property type="match status" value="1"/>
</dbReference>
<dbReference type="NCBIfam" id="NF047645">
    <property type="entry name" value="CopZ_Nterm_CC"/>
    <property type="match status" value="1"/>
</dbReference>
<accession>A0A7Y4IQE3</accession>
<protein>
    <submittedName>
        <fullName evidence="2">Copper chaperone Copz family protein</fullName>
    </submittedName>
</protein>
<dbReference type="Pfam" id="PF18423">
    <property type="entry name" value="zf_CopZ"/>
    <property type="match status" value="1"/>
</dbReference>
<dbReference type="AlphaFoldDB" id="A0A7Y4IQE3"/>
<sequence>MEQLDCCAAPKAEAARVPCPGCGANGKPVGEETVQGLLIPEALAALGVQGRSFCRTASCPVLYFAADGSVAHKAQARVRVGMKETEGPRPLCYCFGHTYEDVAAEVAGGGACSIPTLITAEVRAGRCACERMNPAGNCCLGEVNRAVKEARVAVGLPLDGPSPRAPVVPDERRP</sequence>
<dbReference type="Proteomes" id="UP000533080">
    <property type="component" value="Unassembled WGS sequence"/>
</dbReference>